<proteinExistence type="predicted"/>
<sequence>MGIVFLLYRISRLVVLAYVRNTLRHRVGAKRRAGTVRSLGSFI</sequence>
<evidence type="ECO:0000313" key="1">
    <source>
        <dbReference type="EMBL" id="CAA9458757.1"/>
    </source>
</evidence>
<gene>
    <name evidence="1" type="ORF">AVDCRST_MAG58-2009</name>
</gene>
<accession>A0A6J4R6J5</accession>
<protein>
    <submittedName>
        <fullName evidence="1">Uncharacterized protein</fullName>
    </submittedName>
</protein>
<dbReference type="EMBL" id="CADCVF010000042">
    <property type="protein sequence ID" value="CAA9458757.1"/>
    <property type="molecule type" value="Genomic_DNA"/>
</dbReference>
<dbReference type="AlphaFoldDB" id="A0A6J4R6J5"/>
<reference evidence="1" key="1">
    <citation type="submission" date="2020-02" db="EMBL/GenBank/DDBJ databases">
        <authorList>
            <person name="Meier V. D."/>
        </authorList>
    </citation>
    <scope>NUCLEOTIDE SEQUENCE</scope>
    <source>
        <strain evidence="1">AVDCRST_MAG58</strain>
    </source>
</reference>
<organism evidence="1">
    <name type="scientific">uncultured Rubrobacteraceae bacterium</name>
    <dbReference type="NCBI Taxonomy" id="349277"/>
    <lineage>
        <taxon>Bacteria</taxon>
        <taxon>Bacillati</taxon>
        <taxon>Actinomycetota</taxon>
        <taxon>Rubrobacteria</taxon>
        <taxon>Rubrobacterales</taxon>
        <taxon>Rubrobacteraceae</taxon>
        <taxon>environmental samples</taxon>
    </lineage>
</organism>
<name>A0A6J4R6J5_9ACTN</name>